<dbReference type="AlphaFoldDB" id="A0A4U5PI05"/>
<sequence>MSAARCSYGHGIFRTDMAASPSKSNTKDKNIRKMLKLREARRSAGISNECFSLECEEDHLSEAFWEQCDKLLNSHSSAIECYHIVTNSLTLYFSNKTWSDNVEVMCAAFIRDCVIRSHQELCQRYDSDETDCHKRRILDYELNALLEMHLLRFYPKPLEQTDIGRKIMFVNYLADGERMKKFVDEGISDLFSLMLPLYVTGLHEELSLDIPCDLEEFESAEHKMSQDNLSVFNGANSRAMCDEDTNEGSDDGGDDSERSERVRRSMRGQAGVSLVSGDELPKICRKRLNKAISEMHDELDEDEEGNEENASKLQRRRSSRNQRSDDQKSPTGNVTVKREVLSTPTRAPKKGAHPRKSFVPETPDEKLNRRKREDLLEDDVVKQTPAGKIRNRKDKDAAKYRELLKQCESNKAKIEARSRNALNSPAVNSSFNGGSIPTISRRNLLNNSPAKAGEDSLSSRGNLRSAKVNLKERFAAAQRESSSGSSTPKPQTDASVRFGLTPKVIGNYSEVINKIYNNSAQIDDQTVFYGRNTTHENIFQDDDDGEMTTKPKSRQTQQKNRSGRSVNPSANCTNMAHVLLNVDNENPLTKARPLKNPESPFKMKKLLRHDSGSRKRAAKGGNGRSSKKFKNNSDSIKQEEADEMEES</sequence>
<keyword evidence="3" id="KW-1185">Reference proteome</keyword>
<feature type="region of interest" description="Disordered" evidence="1">
    <location>
        <begin position="296"/>
        <end position="394"/>
    </location>
</feature>
<evidence type="ECO:0000313" key="2">
    <source>
        <dbReference type="EMBL" id="TKR96198.1"/>
    </source>
</evidence>
<dbReference type="EMBL" id="AZBU02000002">
    <property type="protein sequence ID" value="TKR96198.1"/>
    <property type="molecule type" value="Genomic_DNA"/>
</dbReference>
<evidence type="ECO:0000313" key="3">
    <source>
        <dbReference type="Proteomes" id="UP000298663"/>
    </source>
</evidence>
<gene>
    <name evidence="2" type="ORF">L596_010253</name>
</gene>
<feature type="compositionally biased region" description="Polar residues" evidence="1">
    <location>
        <begin position="433"/>
        <end position="449"/>
    </location>
</feature>
<feature type="compositionally biased region" description="Basic and acidic residues" evidence="1">
    <location>
        <begin position="363"/>
        <end position="374"/>
    </location>
</feature>
<dbReference type="OrthoDB" id="5812172at2759"/>
<comment type="caution">
    <text evidence="2">The sequence shown here is derived from an EMBL/GenBank/DDBJ whole genome shotgun (WGS) entry which is preliminary data.</text>
</comment>
<feature type="region of interest" description="Disordered" evidence="1">
    <location>
        <begin position="475"/>
        <end position="495"/>
    </location>
</feature>
<feature type="compositionally biased region" description="Acidic residues" evidence="1">
    <location>
        <begin position="297"/>
        <end position="307"/>
    </location>
</feature>
<feature type="compositionally biased region" description="Basic residues" evidence="1">
    <location>
        <begin position="347"/>
        <end position="356"/>
    </location>
</feature>
<organism evidence="2 3">
    <name type="scientific">Steinernema carpocapsae</name>
    <name type="common">Entomopathogenic nematode</name>
    <dbReference type="NCBI Taxonomy" id="34508"/>
    <lineage>
        <taxon>Eukaryota</taxon>
        <taxon>Metazoa</taxon>
        <taxon>Ecdysozoa</taxon>
        <taxon>Nematoda</taxon>
        <taxon>Chromadorea</taxon>
        <taxon>Rhabditida</taxon>
        <taxon>Tylenchina</taxon>
        <taxon>Panagrolaimomorpha</taxon>
        <taxon>Strongyloidoidea</taxon>
        <taxon>Steinernematidae</taxon>
        <taxon>Steinernema</taxon>
    </lineage>
</organism>
<proteinExistence type="predicted"/>
<reference evidence="2 3" key="2">
    <citation type="journal article" date="2019" name="G3 (Bethesda)">
        <title>Hybrid Assembly of the Genome of the Entomopathogenic Nematode Steinernema carpocapsae Identifies the X-Chromosome.</title>
        <authorList>
            <person name="Serra L."/>
            <person name="Macchietto M."/>
            <person name="Macias-Munoz A."/>
            <person name="McGill C.J."/>
            <person name="Rodriguez I.M."/>
            <person name="Rodriguez B."/>
            <person name="Murad R."/>
            <person name="Mortazavi A."/>
        </authorList>
    </citation>
    <scope>NUCLEOTIDE SEQUENCE [LARGE SCALE GENOMIC DNA]</scope>
    <source>
        <strain evidence="2 3">ALL</strain>
    </source>
</reference>
<feature type="compositionally biased region" description="Polar residues" evidence="1">
    <location>
        <begin position="479"/>
        <end position="494"/>
    </location>
</feature>
<evidence type="ECO:0008006" key="4">
    <source>
        <dbReference type="Google" id="ProtNLM"/>
    </source>
</evidence>
<feature type="region of interest" description="Disordered" evidence="1">
    <location>
        <begin position="583"/>
        <end position="647"/>
    </location>
</feature>
<accession>A0A4U5PI05</accession>
<feature type="region of interest" description="Disordered" evidence="1">
    <location>
        <begin position="239"/>
        <end position="274"/>
    </location>
</feature>
<feature type="compositionally biased region" description="Polar residues" evidence="1">
    <location>
        <begin position="554"/>
        <end position="571"/>
    </location>
</feature>
<evidence type="ECO:0000256" key="1">
    <source>
        <dbReference type="SAM" id="MobiDB-lite"/>
    </source>
</evidence>
<dbReference type="Proteomes" id="UP000298663">
    <property type="component" value="Unassembled WGS sequence"/>
</dbReference>
<protein>
    <recommendedName>
        <fullName evidence="4">Treslin N-terminal domain-containing protein</fullName>
    </recommendedName>
</protein>
<reference evidence="2 3" key="1">
    <citation type="journal article" date="2015" name="Genome Biol.">
        <title>Comparative genomics of Steinernema reveals deeply conserved gene regulatory networks.</title>
        <authorList>
            <person name="Dillman A.R."/>
            <person name="Macchietto M."/>
            <person name="Porter C.F."/>
            <person name="Rogers A."/>
            <person name="Williams B."/>
            <person name="Antoshechkin I."/>
            <person name="Lee M.M."/>
            <person name="Goodwin Z."/>
            <person name="Lu X."/>
            <person name="Lewis E.E."/>
            <person name="Goodrich-Blair H."/>
            <person name="Stock S.P."/>
            <person name="Adams B.J."/>
            <person name="Sternberg P.W."/>
            <person name="Mortazavi A."/>
        </authorList>
    </citation>
    <scope>NUCLEOTIDE SEQUENCE [LARGE SCALE GENOMIC DNA]</scope>
    <source>
        <strain evidence="2 3">ALL</strain>
    </source>
</reference>
<name>A0A4U5PI05_STECR</name>
<feature type="region of interest" description="Disordered" evidence="1">
    <location>
        <begin position="433"/>
        <end position="463"/>
    </location>
</feature>
<feature type="compositionally biased region" description="Acidic residues" evidence="1">
    <location>
        <begin position="242"/>
        <end position="254"/>
    </location>
</feature>
<feature type="region of interest" description="Disordered" evidence="1">
    <location>
        <begin position="536"/>
        <end position="571"/>
    </location>
</feature>
<dbReference type="STRING" id="34508.A0A4U5PI05"/>